<organism evidence="2 3">
    <name type="scientific">Haloferula sargassicola</name>
    <dbReference type="NCBI Taxonomy" id="490096"/>
    <lineage>
        <taxon>Bacteria</taxon>
        <taxon>Pseudomonadati</taxon>
        <taxon>Verrucomicrobiota</taxon>
        <taxon>Verrucomicrobiia</taxon>
        <taxon>Verrucomicrobiales</taxon>
        <taxon>Verrucomicrobiaceae</taxon>
        <taxon>Haloferula</taxon>
    </lineage>
</organism>
<reference evidence="2 3" key="1">
    <citation type="submission" date="2024-02" db="EMBL/GenBank/DDBJ databases">
        <title>Haloferula sargassicola NBRC 104335.</title>
        <authorList>
            <person name="Ichikawa N."/>
            <person name="Katano-Makiyama Y."/>
            <person name="Hidaka K."/>
        </authorList>
    </citation>
    <scope>NUCLEOTIDE SEQUENCE [LARGE SCALE GENOMIC DNA]</scope>
    <source>
        <strain evidence="2 3">NBRC 104335</strain>
    </source>
</reference>
<gene>
    <name evidence="2" type="ORF">Hsar01_04030</name>
</gene>
<keyword evidence="1" id="KW-0472">Membrane</keyword>
<keyword evidence="1" id="KW-1133">Transmembrane helix</keyword>
<evidence type="ECO:0000256" key="1">
    <source>
        <dbReference type="SAM" id="Phobius"/>
    </source>
</evidence>
<name>A0ABP9UXJ5_9BACT</name>
<feature type="transmembrane region" description="Helical" evidence="1">
    <location>
        <begin position="136"/>
        <end position="154"/>
    </location>
</feature>
<proteinExistence type="predicted"/>
<evidence type="ECO:0000313" key="2">
    <source>
        <dbReference type="EMBL" id="GAA5484784.1"/>
    </source>
</evidence>
<dbReference type="EMBL" id="BAABRI010000035">
    <property type="protein sequence ID" value="GAA5484784.1"/>
    <property type="molecule type" value="Genomic_DNA"/>
</dbReference>
<feature type="transmembrane region" description="Helical" evidence="1">
    <location>
        <begin position="93"/>
        <end position="111"/>
    </location>
</feature>
<comment type="caution">
    <text evidence="2">The sequence shown here is derived from an EMBL/GenBank/DDBJ whole genome shotgun (WGS) entry which is preliminary data.</text>
</comment>
<dbReference type="Proteomes" id="UP001476282">
    <property type="component" value="Unassembled WGS sequence"/>
</dbReference>
<keyword evidence="1" id="KW-0812">Transmembrane</keyword>
<protein>
    <recommendedName>
        <fullName evidence="4">DUF2868 domain-containing protein</fullName>
    </recommendedName>
</protein>
<feature type="transmembrane region" description="Helical" evidence="1">
    <location>
        <begin position="68"/>
        <end position="87"/>
    </location>
</feature>
<keyword evidence="3" id="KW-1185">Reference proteome</keyword>
<evidence type="ECO:0000313" key="3">
    <source>
        <dbReference type="Proteomes" id="UP001476282"/>
    </source>
</evidence>
<accession>A0ABP9UXJ5</accession>
<dbReference type="RefSeq" id="WP_353568893.1">
    <property type="nucleotide sequence ID" value="NZ_BAABRI010000035.1"/>
</dbReference>
<sequence>MDETNPYAPPTEMDAPQWKPGEWRVGDGCLYFRDGARLPEIDLLSGRSDGFLAPAATRFRAPGSSAKVLRYASAVVFGGMLLLTVFLDVDLPLTTLAAGVFLLSFLSRALGRGSGKTALLRWQVDPTGFGPSKHLAWARPLYWGSLGMFLLILFAGFESWMLPAAAIFIMMSFGTLVIARSRVQLRCVGERDGWFEIRGIPAAGLAGLAGKARVSSEAGEPRMRRRKVFTSYLHRFPFLGLIWVRRWNPFAVLTLLILKIQRSPALVREQFHDSEAIDLVPSRRAPELQAAWKECDGLVISSWLADGRVVISGRLPVVRPRPAHVEAKRVGKDLAGVVRGHFRRVGDLPLDRVGSDEAWLERIRSLSDEIRQSLEEAGVYGPVREEEFPA</sequence>
<evidence type="ECO:0008006" key="4">
    <source>
        <dbReference type="Google" id="ProtNLM"/>
    </source>
</evidence>